<keyword evidence="3" id="KW-1185">Reference proteome</keyword>
<name>D0Z579_PHODD</name>
<proteinExistence type="predicted"/>
<evidence type="ECO:0000313" key="1">
    <source>
        <dbReference type="EMBL" id="EEZ39054.1"/>
    </source>
</evidence>
<sequence>MDVFGNQSAVWANLVKHCFFFTLKRPNAGVYQKREEGKG</sequence>
<reference evidence="2 3" key="1">
    <citation type="submission" date="2009-11" db="EMBL/GenBank/DDBJ databases">
        <authorList>
            <consortium name="Los Alamos National Laboratory (LANL)"/>
            <consortium name="National Microbial Pathogen Data Resource (NMPDR)"/>
            <person name="Munk A.C."/>
            <person name="Tapia R."/>
            <person name="Green L."/>
            <person name="Rogers Y."/>
            <person name="Detter J.C."/>
            <person name="Bruce D."/>
            <person name="Brettin T.S."/>
            <person name="Colwell R."/>
            <person name="Huq A."/>
            <person name="Grim C.J."/>
            <person name="Hasan N.A."/>
            <person name="Vonstein V."/>
            <person name="Bartels D."/>
        </authorList>
    </citation>
    <scope>NUCLEOTIDE SEQUENCE [LARGE SCALE GENOMIC DNA]</scope>
    <source>
        <strain evidence="2 3">CIP 102761</strain>
    </source>
</reference>
<evidence type="ECO:0000313" key="3">
    <source>
        <dbReference type="Proteomes" id="UP000003579"/>
    </source>
</evidence>
<dbReference type="EMBL" id="ADBS01000004">
    <property type="protein sequence ID" value="EEZ39113.1"/>
    <property type="molecule type" value="Genomic_DNA"/>
</dbReference>
<dbReference type="Proteomes" id="UP000003579">
    <property type="component" value="Unassembled WGS sequence"/>
</dbReference>
<protein>
    <submittedName>
        <fullName evidence="2">Uncharacterized protein</fullName>
    </submittedName>
</protein>
<organism evidence="2 3">
    <name type="scientific">Photobacterium damselae subsp. damselae CIP 102761</name>
    <dbReference type="NCBI Taxonomy" id="675817"/>
    <lineage>
        <taxon>Bacteria</taxon>
        <taxon>Pseudomonadati</taxon>
        <taxon>Pseudomonadota</taxon>
        <taxon>Gammaproteobacteria</taxon>
        <taxon>Vibrionales</taxon>
        <taxon>Vibrionaceae</taxon>
        <taxon>Photobacterium</taxon>
    </lineage>
</organism>
<dbReference type="EMBL" id="ADBS01000005">
    <property type="protein sequence ID" value="EEZ39054.1"/>
    <property type="molecule type" value="Genomic_DNA"/>
</dbReference>
<accession>D0Z579</accession>
<dbReference type="AlphaFoldDB" id="D0Z579"/>
<gene>
    <name evidence="1" type="ORF">VDA_000039</name>
    <name evidence="2" type="ORF">VDA_000129</name>
</gene>
<evidence type="ECO:0000313" key="2">
    <source>
        <dbReference type="EMBL" id="EEZ39113.1"/>
    </source>
</evidence>